<comment type="caution">
    <text evidence="2">The sequence shown here is derived from an EMBL/GenBank/DDBJ whole genome shotgun (WGS) entry which is preliminary data.</text>
</comment>
<evidence type="ECO:0000313" key="3">
    <source>
        <dbReference type="Proteomes" id="UP001235303"/>
    </source>
</evidence>
<reference evidence="2 3" key="1">
    <citation type="submission" date="2023-01" db="EMBL/GenBank/DDBJ databases">
        <title>Novel diversity within Roseofilum (Cyanobacteria; Desertifilaceae) from marine benthic mats with descriptions of four novel species.</title>
        <authorList>
            <person name="Wang Y."/>
            <person name="Berthold D.E."/>
            <person name="Hu J."/>
            <person name="Lefler F.W."/>
            <person name="Laughinghouse H.D. IV."/>
        </authorList>
    </citation>
    <scope>NUCLEOTIDE SEQUENCE [LARGE SCALE GENOMIC DNA]</scope>
    <source>
        <strain evidence="2 3">BLCC-M154</strain>
    </source>
</reference>
<gene>
    <name evidence="2" type="ORF">PMG71_20300</name>
</gene>
<keyword evidence="3" id="KW-1185">Reference proteome</keyword>
<organism evidence="2 3">
    <name type="scientific">Roseofilum acuticapitatum BLCC-M154</name>
    <dbReference type="NCBI Taxonomy" id="3022444"/>
    <lineage>
        <taxon>Bacteria</taxon>
        <taxon>Bacillati</taxon>
        <taxon>Cyanobacteriota</taxon>
        <taxon>Cyanophyceae</taxon>
        <taxon>Desertifilales</taxon>
        <taxon>Desertifilaceae</taxon>
        <taxon>Roseofilum</taxon>
        <taxon>Roseofilum acuticapitatum</taxon>
    </lineage>
</organism>
<dbReference type="RefSeq" id="WP_283755528.1">
    <property type="nucleotide sequence ID" value="NZ_JAQOSP010000127.1"/>
</dbReference>
<dbReference type="EMBL" id="JAQOSP010000127">
    <property type="protein sequence ID" value="MDJ1171774.1"/>
    <property type="molecule type" value="Genomic_DNA"/>
</dbReference>
<evidence type="ECO:0000313" key="2">
    <source>
        <dbReference type="EMBL" id="MDJ1171774.1"/>
    </source>
</evidence>
<feature type="region of interest" description="Disordered" evidence="1">
    <location>
        <begin position="1"/>
        <end position="94"/>
    </location>
</feature>
<evidence type="ECO:0000256" key="1">
    <source>
        <dbReference type="SAM" id="MobiDB-lite"/>
    </source>
</evidence>
<accession>A0ABT7AXY9</accession>
<name>A0ABT7AXY9_9CYAN</name>
<dbReference type="Proteomes" id="UP001235303">
    <property type="component" value="Unassembled WGS sequence"/>
</dbReference>
<feature type="compositionally biased region" description="Basic and acidic residues" evidence="1">
    <location>
        <begin position="29"/>
        <end position="46"/>
    </location>
</feature>
<proteinExistence type="predicted"/>
<protein>
    <submittedName>
        <fullName evidence="2">Uncharacterized protein</fullName>
    </submittedName>
</protein>
<sequence length="94" mass="10582">MRSHDGCAIALQKTTKARSPPQPLLQCDRLNHTSPDRPYPRCDRQAKRSFIAPTTPSPVRSPEPCLARSPLPKMRSPSETEFYRPHNRFSGAIA</sequence>